<evidence type="ECO:0000256" key="2">
    <source>
        <dbReference type="ARBA" id="ARBA00023125"/>
    </source>
</evidence>
<sequence length="459" mass="53309">MSYLNNNNAIVQDNDENMLIDNESSTKLLNEQKNLIYKHPLFPFLVYILEKCEEATLNPLLIDKEQKPTNTFEYDIKTFLQKNFIDQEIIKTCENDNLTQSVDDFFIHAIQVLRIHLLELEKVNELCKDFCQRYIACLKLKLNFKTSIDENNYSSDNCTTENESDGEEQTTDEEEGSSQRLTIRKRFKRNDSETYSSNDDEDDDDNDDESLNHCKENFTRSTNASSHHYQKNSLSSCADTRTRENAYDNSILQSTAITLFDGQTPLSQIIGCNTTHTPSDEQPVSFYQSHTYQPSKSFYTNNKDNNTISTSNKKRKRKEFSLTSTTTSLPSSTKRGVLPKSATNIMRSWLFQHIVHPYPTEDEKRHISSKTNLSLLQVNNWFINARRRILQPMLEASNPDLALAKKKKHHHHHQQLETNEEVNENNTVNNTNNKSYPNNRYWPSNLALVNTPDKHKKKI</sequence>
<dbReference type="OrthoDB" id="10056939at2759"/>
<evidence type="ECO:0000256" key="5">
    <source>
        <dbReference type="PROSITE-ProRule" id="PRU00108"/>
    </source>
</evidence>
<evidence type="ECO:0000256" key="3">
    <source>
        <dbReference type="ARBA" id="ARBA00023155"/>
    </source>
</evidence>
<dbReference type="EMBL" id="CAJNOQ010000830">
    <property type="protein sequence ID" value="CAF0842982.1"/>
    <property type="molecule type" value="Genomic_DNA"/>
</dbReference>
<dbReference type="PROSITE" id="PS50071">
    <property type="entry name" value="HOMEOBOX_2"/>
    <property type="match status" value="1"/>
</dbReference>
<proteinExistence type="inferred from homology"/>
<reference evidence="8" key="1">
    <citation type="submission" date="2021-02" db="EMBL/GenBank/DDBJ databases">
        <authorList>
            <person name="Nowell W R."/>
        </authorList>
    </citation>
    <scope>NUCLEOTIDE SEQUENCE</scope>
</reference>
<keyword evidence="4 5" id="KW-0539">Nucleus</keyword>
<evidence type="ECO:0000256" key="6">
    <source>
        <dbReference type="SAM" id="MobiDB-lite"/>
    </source>
</evidence>
<dbReference type="Gene3D" id="1.10.10.60">
    <property type="entry name" value="Homeodomain-like"/>
    <property type="match status" value="1"/>
</dbReference>
<feature type="region of interest" description="Disordered" evidence="6">
    <location>
        <begin position="153"/>
        <end position="211"/>
    </location>
</feature>
<evidence type="ECO:0000313" key="9">
    <source>
        <dbReference type="EMBL" id="CAF1116174.1"/>
    </source>
</evidence>
<dbReference type="AlphaFoldDB" id="A0A813VH46"/>
<gene>
    <name evidence="8" type="ORF">GPM918_LOCUS5661</name>
    <name evidence="9" type="ORF">OVA965_LOCUS19961</name>
    <name evidence="10" type="ORF">SRO942_LOCUS5661</name>
    <name evidence="11" type="ORF">TMI583_LOCUS20197</name>
</gene>
<evidence type="ECO:0000259" key="7">
    <source>
        <dbReference type="PROSITE" id="PS50071"/>
    </source>
</evidence>
<feature type="compositionally biased region" description="Acidic residues" evidence="6">
    <location>
        <begin position="162"/>
        <end position="176"/>
    </location>
</feature>
<feature type="compositionally biased region" description="Basic residues" evidence="6">
    <location>
        <begin position="404"/>
        <end position="413"/>
    </location>
</feature>
<comment type="caution">
    <text evidence="8">The sequence shown here is derived from an EMBL/GenBank/DDBJ whole genome shotgun (WGS) entry which is preliminary data.</text>
</comment>
<dbReference type="SUPFAM" id="SSF46689">
    <property type="entry name" value="Homeodomain-like"/>
    <property type="match status" value="1"/>
</dbReference>
<dbReference type="PANTHER" id="PTHR11850">
    <property type="entry name" value="HOMEOBOX PROTEIN TRANSCRIPTION FACTORS"/>
    <property type="match status" value="1"/>
</dbReference>
<evidence type="ECO:0000313" key="12">
    <source>
        <dbReference type="Proteomes" id="UP000663829"/>
    </source>
</evidence>
<comment type="subcellular location">
    <subcellularLocation>
        <location evidence="5">Nucleus</location>
    </subcellularLocation>
</comment>
<dbReference type="Proteomes" id="UP000681722">
    <property type="component" value="Unassembled WGS sequence"/>
</dbReference>
<comment type="similarity">
    <text evidence="1">Belongs to the TALE/MEIS homeobox family.</text>
</comment>
<evidence type="ECO:0000313" key="8">
    <source>
        <dbReference type="EMBL" id="CAF0842982.1"/>
    </source>
</evidence>
<dbReference type="GO" id="GO:0003677">
    <property type="term" value="F:DNA binding"/>
    <property type="evidence" value="ECO:0007669"/>
    <property type="project" value="UniProtKB-UniRule"/>
</dbReference>
<evidence type="ECO:0000256" key="4">
    <source>
        <dbReference type="ARBA" id="ARBA00023242"/>
    </source>
</evidence>
<dbReference type="Proteomes" id="UP000677228">
    <property type="component" value="Unassembled WGS sequence"/>
</dbReference>
<dbReference type="Proteomes" id="UP000682733">
    <property type="component" value="Unassembled WGS sequence"/>
</dbReference>
<evidence type="ECO:0000313" key="10">
    <source>
        <dbReference type="EMBL" id="CAF3630337.1"/>
    </source>
</evidence>
<accession>A0A813VH46</accession>
<dbReference type="InterPro" id="IPR032453">
    <property type="entry name" value="PKNOX/Meis_N"/>
</dbReference>
<dbReference type="Pfam" id="PF16493">
    <property type="entry name" value="Meis_PKNOX_N"/>
    <property type="match status" value="1"/>
</dbReference>
<evidence type="ECO:0000313" key="11">
    <source>
        <dbReference type="EMBL" id="CAF3886638.1"/>
    </source>
</evidence>
<dbReference type="InterPro" id="IPR050224">
    <property type="entry name" value="TALE_homeobox"/>
</dbReference>
<dbReference type="EMBL" id="CAJNOK010010451">
    <property type="protein sequence ID" value="CAF1116174.1"/>
    <property type="molecule type" value="Genomic_DNA"/>
</dbReference>
<dbReference type="EMBL" id="CAJOBA010015214">
    <property type="protein sequence ID" value="CAF3886638.1"/>
    <property type="molecule type" value="Genomic_DNA"/>
</dbReference>
<feature type="DNA-binding region" description="Homeobox" evidence="5">
    <location>
        <begin position="353"/>
        <end position="393"/>
    </location>
</feature>
<feature type="compositionally biased region" description="Acidic residues" evidence="6">
    <location>
        <begin position="198"/>
        <end position="209"/>
    </location>
</feature>
<keyword evidence="12" id="KW-1185">Reference proteome</keyword>
<dbReference type="EMBL" id="CAJOBC010000830">
    <property type="protein sequence ID" value="CAF3630337.1"/>
    <property type="molecule type" value="Genomic_DNA"/>
</dbReference>
<dbReference type="FunFam" id="1.10.10.60:FF:000004">
    <property type="entry name" value="Meis2 homeobox isoform 2c"/>
    <property type="match status" value="1"/>
</dbReference>
<evidence type="ECO:0000256" key="1">
    <source>
        <dbReference type="ARBA" id="ARBA00009661"/>
    </source>
</evidence>
<feature type="region of interest" description="Disordered" evidence="6">
    <location>
        <begin position="404"/>
        <end position="459"/>
    </location>
</feature>
<keyword evidence="3 5" id="KW-0371">Homeobox</keyword>
<feature type="compositionally biased region" description="Low complexity" evidence="6">
    <location>
        <begin position="321"/>
        <end position="333"/>
    </location>
</feature>
<dbReference type="CDD" id="cd00086">
    <property type="entry name" value="homeodomain"/>
    <property type="match status" value="1"/>
</dbReference>
<name>A0A813VH46_9BILA</name>
<keyword evidence="2 5" id="KW-0238">DNA-binding</keyword>
<protein>
    <recommendedName>
        <fullName evidence="7">Homeobox domain-containing protein</fullName>
    </recommendedName>
</protein>
<dbReference type="Pfam" id="PF05920">
    <property type="entry name" value="Homeobox_KN"/>
    <property type="match status" value="1"/>
</dbReference>
<dbReference type="Proteomes" id="UP000663829">
    <property type="component" value="Unassembled WGS sequence"/>
</dbReference>
<organism evidence="8 12">
    <name type="scientific">Didymodactylos carnosus</name>
    <dbReference type="NCBI Taxonomy" id="1234261"/>
    <lineage>
        <taxon>Eukaryota</taxon>
        <taxon>Metazoa</taxon>
        <taxon>Spiralia</taxon>
        <taxon>Gnathifera</taxon>
        <taxon>Rotifera</taxon>
        <taxon>Eurotatoria</taxon>
        <taxon>Bdelloidea</taxon>
        <taxon>Philodinida</taxon>
        <taxon>Philodinidae</taxon>
        <taxon>Didymodactylos</taxon>
    </lineage>
</organism>
<feature type="compositionally biased region" description="Polar residues" evidence="6">
    <location>
        <begin position="295"/>
        <end position="311"/>
    </location>
</feature>
<dbReference type="InterPro" id="IPR001356">
    <property type="entry name" value="HD"/>
</dbReference>
<dbReference type="InterPro" id="IPR008422">
    <property type="entry name" value="KN_HD"/>
</dbReference>
<feature type="domain" description="Homeobox" evidence="7">
    <location>
        <begin position="351"/>
        <end position="392"/>
    </location>
</feature>
<dbReference type="GO" id="GO:0005634">
    <property type="term" value="C:nucleus"/>
    <property type="evidence" value="ECO:0007669"/>
    <property type="project" value="UniProtKB-SubCell"/>
</dbReference>
<dbReference type="GO" id="GO:0006355">
    <property type="term" value="P:regulation of DNA-templated transcription"/>
    <property type="evidence" value="ECO:0007669"/>
    <property type="project" value="InterPro"/>
</dbReference>
<dbReference type="SMART" id="SM00389">
    <property type="entry name" value="HOX"/>
    <property type="match status" value="1"/>
</dbReference>
<dbReference type="InterPro" id="IPR009057">
    <property type="entry name" value="Homeodomain-like_sf"/>
</dbReference>
<feature type="region of interest" description="Disordered" evidence="6">
    <location>
        <begin position="295"/>
        <end position="337"/>
    </location>
</feature>
<feature type="compositionally biased region" description="Low complexity" evidence="6">
    <location>
        <begin position="424"/>
        <end position="433"/>
    </location>
</feature>